<dbReference type="InterPro" id="IPR029052">
    <property type="entry name" value="Metallo-depent_PP-like"/>
</dbReference>
<gene>
    <name evidence="5" type="ORF">GCM10011516_22450</name>
</gene>
<dbReference type="GO" id="GO:0046872">
    <property type="term" value="F:metal ion binding"/>
    <property type="evidence" value="ECO:0007669"/>
    <property type="project" value="UniProtKB-KW"/>
</dbReference>
<dbReference type="InterPro" id="IPR004843">
    <property type="entry name" value="Calcineurin-like_PHP"/>
</dbReference>
<dbReference type="RefSeq" id="WP_182499171.1">
    <property type="nucleotide sequence ID" value="NZ_BMKM01000005.1"/>
</dbReference>
<keyword evidence="6" id="KW-1185">Reference proteome</keyword>
<evidence type="ECO:0000259" key="4">
    <source>
        <dbReference type="Pfam" id="PF00149"/>
    </source>
</evidence>
<dbReference type="AlphaFoldDB" id="A0A8H9G1R4"/>
<dbReference type="Proteomes" id="UP000614460">
    <property type="component" value="Unassembled WGS sequence"/>
</dbReference>
<keyword evidence="3" id="KW-1133">Transmembrane helix</keyword>
<organism evidence="5 6">
    <name type="scientific">Sphingobacterium cellulitidis</name>
    <dbReference type="NCBI Taxonomy" id="1768011"/>
    <lineage>
        <taxon>Bacteria</taxon>
        <taxon>Pseudomonadati</taxon>
        <taxon>Bacteroidota</taxon>
        <taxon>Sphingobacteriia</taxon>
        <taxon>Sphingobacteriales</taxon>
        <taxon>Sphingobacteriaceae</taxon>
        <taxon>Sphingobacterium</taxon>
    </lineage>
</organism>
<dbReference type="GO" id="GO:0016020">
    <property type="term" value="C:membrane"/>
    <property type="evidence" value="ECO:0007669"/>
    <property type="project" value="GOC"/>
</dbReference>
<dbReference type="GO" id="GO:0008758">
    <property type="term" value="F:UDP-2,3-diacylglucosamine hydrolase activity"/>
    <property type="evidence" value="ECO:0007669"/>
    <property type="project" value="TreeGrafter"/>
</dbReference>
<accession>A0A8H9G1R4</accession>
<dbReference type="InterPro" id="IPR051158">
    <property type="entry name" value="Metallophosphoesterase_sf"/>
</dbReference>
<reference evidence="5" key="2">
    <citation type="submission" date="2020-09" db="EMBL/GenBank/DDBJ databases">
        <authorList>
            <person name="Sun Q."/>
            <person name="Zhou Y."/>
        </authorList>
    </citation>
    <scope>NUCLEOTIDE SEQUENCE</scope>
    <source>
        <strain evidence="5">CGMCC 1.15966</strain>
    </source>
</reference>
<sequence length="418" mass="47381">MLKLNAVILFLLDFYIFFALRATNIKFIKTKWFSILWWGYSLSLLIGLFISFQYSIPLSVRSIILVAFFLTAVSKFIYAIVLIIDDVRRGGIWIGRLFSRKKGEDLEDRLERLEEPLPEVPKKGISRSDFLLKSGIIVAALPMVPLAWGVISTAYDYRVRRQKLVLPNLPKEFHGMTIGQISDVHSGSFYNKKAVMGGVQMLLNEKPDVIFFTGDLVNNVASEMRDYQDIFAHVKADLGVYSTLGNHDYGDYYFGPGDSPAKRKNLQDLIDTHKIMGWDLLMDENRVLKMDNEEISIVGVQNWGTGRFPKKGNLEKALLGTEDKAVKLLLSHDPSHWRAQVLDTDVDVMFAGHTHGMQFGVRGENFQWSPAKYIYKEWAGLYKAGPSQLYVNTGYGFLGYPGRVGIAPEITIFELVKG</sequence>
<feature type="transmembrane region" description="Helical" evidence="3">
    <location>
        <begin position="35"/>
        <end position="56"/>
    </location>
</feature>
<protein>
    <submittedName>
        <fullName evidence="5">Phosphoesterase</fullName>
    </submittedName>
</protein>
<keyword evidence="3" id="KW-0472">Membrane</keyword>
<keyword evidence="1" id="KW-0479">Metal-binding</keyword>
<feature type="domain" description="Calcineurin-like phosphoesterase" evidence="4">
    <location>
        <begin position="176"/>
        <end position="356"/>
    </location>
</feature>
<reference evidence="5" key="1">
    <citation type="journal article" date="2014" name="Int. J. Syst. Evol. Microbiol.">
        <title>Complete genome sequence of Corynebacterium casei LMG S-19264T (=DSM 44701T), isolated from a smear-ripened cheese.</title>
        <authorList>
            <consortium name="US DOE Joint Genome Institute (JGI-PGF)"/>
            <person name="Walter F."/>
            <person name="Albersmeier A."/>
            <person name="Kalinowski J."/>
            <person name="Ruckert C."/>
        </authorList>
    </citation>
    <scope>NUCLEOTIDE SEQUENCE</scope>
    <source>
        <strain evidence="5">CGMCC 1.15966</strain>
    </source>
</reference>
<evidence type="ECO:0000256" key="3">
    <source>
        <dbReference type="SAM" id="Phobius"/>
    </source>
</evidence>
<feature type="transmembrane region" description="Helical" evidence="3">
    <location>
        <begin position="6"/>
        <end position="23"/>
    </location>
</feature>
<evidence type="ECO:0000313" key="5">
    <source>
        <dbReference type="EMBL" id="GGE24300.1"/>
    </source>
</evidence>
<dbReference type="GO" id="GO:0009245">
    <property type="term" value="P:lipid A biosynthetic process"/>
    <property type="evidence" value="ECO:0007669"/>
    <property type="project" value="TreeGrafter"/>
</dbReference>
<dbReference type="SUPFAM" id="SSF56300">
    <property type="entry name" value="Metallo-dependent phosphatases"/>
    <property type="match status" value="1"/>
</dbReference>
<dbReference type="PANTHER" id="PTHR31302:SF31">
    <property type="entry name" value="PHOSPHODIESTERASE YAEI"/>
    <property type="match status" value="1"/>
</dbReference>
<feature type="transmembrane region" description="Helical" evidence="3">
    <location>
        <begin position="130"/>
        <end position="151"/>
    </location>
</feature>
<comment type="caution">
    <text evidence="5">The sequence shown here is derived from an EMBL/GenBank/DDBJ whole genome shotgun (WGS) entry which is preliminary data.</text>
</comment>
<evidence type="ECO:0000256" key="2">
    <source>
        <dbReference type="ARBA" id="ARBA00022801"/>
    </source>
</evidence>
<name>A0A8H9G1R4_9SPHI</name>
<evidence type="ECO:0000256" key="1">
    <source>
        <dbReference type="ARBA" id="ARBA00022723"/>
    </source>
</evidence>
<dbReference type="PANTHER" id="PTHR31302">
    <property type="entry name" value="TRANSMEMBRANE PROTEIN WITH METALLOPHOSPHOESTERASE DOMAIN-RELATED"/>
    <property type="match status" value="1"/>
</dbReference>
<keyword evidence="2" id="KW-0378">Hydrolase</keyword>
<proteinExistence type="predicted"/>
<feature type="transmembrane region" description="Helical" evidence="3">
    <location>
        <begin position="62"/>
        <end position="84"/>
    </location>
</feature>
<dbReference type="Gene3D" id="3.60.21.10">
    <property type="match status" value="1"/>
</dbReference>
<dbReference type="Pfam" id="PF00149">
    <property type="entry name" value="Metallophos"/>
    <property type="match status" value="1"/>
</dbReference>
<evidence type="ECO:0000313" key="6">
    <source>
        <dbReference type="Proteomes" id="UP000614460"/>
    </source>
</evidence>
<dbReference type="EMBL" id="BMKM01000005">
    <property type="protein sequence ID" value="GGE24300.1"/>
    <property type="molecule type" value="Genomic_DNA"/>
</dbReference>
<keyword evidence="3" id="KW-0812">Transmembrane</keyword>